<proteinExistence type="predicted"/>
<evidence type="ECO:0000313" key="2">
    <source>
        <dbReference type="Proteomes" id="UP000639516"/>
    </source>
</evidence>
<sequence length="292" mass="33478">MYVSRLFRPEDLGGLALDLKFYEETYGREGGGELRDARILELGFGQRPLRLILLQSLGYDARGIDLDQPLYRLNAVSVAALFRSNGSLRAIKSLVRRTIFDGSEYRNLARFVSHRYGRQLTLDASALVTGDLADASAWRRAGERFDFIYSEDVFEHIPRQALPQVISLMADAMEDHAIAVIAPMIFTGIAGGHDLDWYPHRVDREDRSRGPAWGHLTGENSPGDTFLNKVTRREFRDLFSSRFDIVREERVRGDLGRQHLTDERRQRLASYDEDELFSNKVRFVLRKKAPRS</sequence>
<keyword evidence="1" id="KW-0808">Transferase</keyword>
<protein>
    <submittedName>
        <fullName evidence="1">Class I SAM-dependent methyltransferase</fullName>
    </submittedName>
</protein>
<dbReference type="Proteomes" id="UP000639516">
    <property type="component" value="Unassembled WGS sequence"/>
</dbReference>
<name>A0ABR7UBB7_9BRAD</name>
<keyword evidence="1" id="KW-0489">Methyltransferase</keyword>
<reference evidence="1 2" key="1">
    <citation type="journal article" date="2020" name="Arch. Microbiol.">
        <title>Bradyrhizobium campsiandrae sp. nov., a nitrogen-fixing bacterial strain isolated from a native leguminous tree from the Amazon adapted to flooded conditions.</title>
        <authorList>
            <person name="Cabral Michel D."/>
            <person name="Martins da Costa E."/>
            <person name="Azarias Guimaraes A."/>
            <person name="Soares de Carvalho T."/>
            <person name="Santos de Castro Caputo P."/>
            <person name="Willems A."/>
            <person name="de Souza Moreira F.M."/>
        </authorList>
    </citation>
    <scope>NUCLEOTIDE SEQUENCE [LARGE SCALE GENOMIC DNA]</scope>
    <source>
        <strain evidence="2">INPA 384B</strain>
    </source>
</reference>
<accession>A0ABR7UBB7</accession>
<organism evidence="1 2">
    <name type="scientific">Bradyrhizobium campsiandrae</name>
    <dbReference type="NCBI Taxonomy" id="1729892"/>
    <lineage>
        <taxon>Bacteria</taxon>
        <taxon>Pseudomonadati</taxon>
        <taxon>Pseudomonadota</taxon>
        <taxon>Alphaproteobacteria</taxon>
        <taxon>Hyphomicrobiales</taxon>
        <taxon>Nitrobacteraceae</taxon>
        <taxon>Bradyrhizobium</taxon>
    </lineage>
</organism>
<comment type="caution">
    <text evidence="1">The sequence shown here is derived from an EMBL/GenBank/DDBJ whole genome shotgun (WGS) entry which is preliminary data.</text>
</comment>
<dbReference type="RefSeq" id="WP_188149185.1">
    <property type="nucleotide sequence ID" value="NZ_JAATTO010000030.1"/>
</dbReference>
<dbReference type="GO" id="GO:0032259">
    <property type="term" value="P:methylation"/>
    <property type="evidence" value="ECO:0007669"/>
    <property type="project" value="UniProtKB-KW"/>
</dbReference>
<evidence type="ECO:0000313" key="1">
    <source>
        <dbReference type="EMBL" id="MBC9980732.1"/>
    </source>
</evidence>
<dbReference type="EMBL" id="JAATTO010000030">
    <property type="protein sequence ID" value="MBC9980732.1"/>
    <property type="molecule type" value="Genomic_DNA"/>
</dbReference>
<dbReference type="SUPFAM" id="SSF53335">
    <property type="entry name" value="S-adenosyl-L-methionine-dependent methyltransferases"/>
    <property type="match status" value="1"/>
</dbReference>
<gene>
    <name evidence="1" type="ORF">HA482_21255</name>
</gene>
<keyword evidence="2" id="KW-1185">Reference proteome</keyword>
<dbReference type="Gene3D" id="3.40.50.150">
    <property type="entry name" value="Vaccinia Virus protein VP39"/>
    <property type="match status" value="1"/>
</dbReference>
<dbReference type="InterPro" id="IPR029063">
    <property type="entry name" value="SAM-dependent_MTases_sf"/>
</dbReference>
<dbReference type="GO" id="GO:0008168">
    <property type="term" value="F:methyltransferase activity"/>
    <property type="evidence" value="ECO:0007669"/>
    <property type="project" value="UniProtKB-KW"/>
</dbReference>